<dbReference type="RefSeq" id="WP_012269215.1">
    <property type="nucleotide sequence ID" value="NC_010321.1"/>
</dbReference>
<proteinExistence type="predicted"/>
<dbReference type="EMBL" id="CP000924">
    <property type="protein sequence ID" value="ABY94557.1"/>
    <property type="molecule type" value="Genomic_DNA"/>
</dbReference>
<dbReference type="Gene3D" id="3.10.620.30">
    <property type="match status" value="1"/>
</dbReference>
<dbReference type="GO" id="GO:0005737">
    <property type="term" value="C:cytoplasm"/>
    <property type="evidence" value="ECO:0007669"/>
    <property type="project" value="TreeGrafter"/>
</dbReference>
<dbReference type="InterPro" id="IPR038765">
    <property type="entry name" value="Papain-like_cys_pep_sf"/>
</dbReference>
<dbReference type="SUPFAM" id="SSF54001">
    <property type="entry name" value="Cysteine proteinases"/>
    <property type="match status" value="1"/>
</dbReference>
<dbReference type="eggNOG" id="COG5279">
    <property type="taxonomic scope" value="Bacteria"/>
</dbReference>
<keyword evidence="3" id="KW-1185">Reference proteome</keyword>
<dbReference type="Pfam" id="PF01841">
    <property type="entry name" value="Transglut_core"/>
    <property type="match status" value="1"/>
</dbReference>
<feature type="domain" description="Transglutaminase-like" evidence="1">
    <location>
        <begin position="261"/>
        <end position="321"/>
    </location>
</feature>
<organism evidence="2 3">
    <name type="scientific">Thermoanaerobacter pseudethanolicus (strain ATCC 33223 / 39E)</name>
    <name type="common">Clostridium thermohydrosulfuricum</name>
    <dbReference type="NCBI Taxonomy" id="340099"/>
    <lineage>
        <taxon>Bacteria</taxon>
        <taxon>Bacillati</taxon>
        <taxon>Bacillota</taxon>
        <taxon>Clostridia</taxon>
        <taxon>Thermoanaerobacterales</taxon>
        <taxon>Thermoanaerobacteraceae</taxon>
        <taxon>Thermoanaerobacter</taxon>
    </lineage>
</organism>
<dbReference type="KEGG" id="tpd:Teth39_0901"/>
<dbReference type="HOGENOM" id="CLU_059714_0_0_9"/>
<dbReference type="AlphaFoldDB" id="B0K8U4"/>
<name>B0K8U4_THEP3</name>
<evidence type="ECO:0000313" key="3">
    <source>
        <dbReference type="Proteomes" id="UP000002156"/>
    </source>
</evidence>
<evidence type="ECO:0000259" key="1">
    <source>
        <dbReference type="SMART" id="SM00460"/>
    </source>
</evidence>
<sequence length="363" mass="41527" precursor="true">MRKSAFLLVIIAVILFLMFFSFNFTNLIPTFNEGRISFEQNPVVKNIQEFILNSLKYIETVIGNRIILDNGRLIIDFRTKTGVLELPSSKESVGTDSSSFANLPSVNSEKDLYLLIKNTLHKNEEEITFIAKSSFCDSMGSSCSSEDIITSMSDVVKLVLSHHPEIGYTDKWTVSVVSYNNDVNKVTIKFDYFYPKDKLEKIKEEVNIKAKEIISKIITPNMTELQKAKAIHDYIVKHTKYDYKNYLNNTIPLESFTAYGVLIKGVGVCQGYTAAFNLLAHMAGIDSLGVSGTGFYNGKAMPHAWNMVRIDGKIRYIDVTWDDPVPDRGNKVMYTYFNVTEKQLEKDHKWDKEKFSEKYFDYK</sequence>
<gene>
    <name evidence="2" type="ordered locus">Teth39_0901</name>
</gene>
<evidence type="ECO:0000313" key="2">
    <source>
        <dbReference type="EMBL" id="ABY94557.1"/>
    </source>
</evidence>
<accession>B0K8U4</accession>
<protein>
    <submittedName>
        <fullName evidence="2">Transglutaminase domain protein</fullName>
    </submittedName>
</protein>
<dbReference type="Proteomes" id="UP000002156">
    <property type="component" value="Chromosome"/>
</dbReference>
<dbReference type="STRING" id="340099.Teth39_0901"/>
<dbReference type="SMART" id="SM00460">
    <property type="entry name" value="TGc"/>
    <property type="match status" value="1"/>
</dbReference>
<reference evidence="3" key="1">
    <citation type="submission" date="2008-01" db="EMBL/GenBank/DDBJ databases">
        <title>Complete sequence of Thermoanaerobacter pseudethanolicus 39E.</title>
        <authorList>
            <person name="Copeland A."/>
            <person name="Lucas S."/>
            <person name="Lapidus A."/>
            <person name="Barry K."/>
            <person name="Glavina del Rio T."/>
            <person name="Dalin E."/>
            <person name="Tice H."/>
            <person name="Pitluck S."/>
            <person name="Bruce D."/>
            <person name="Goodwin L."/>
            <person name="Saunders E."/>
            <person name="Brettin T."/>
            <person name="Detter J.C."/>
            <person name="Han C."/>
            <person name="Schmutz J."/>
            <person name="Larimer F."/>
            <person name="Land M."/>
            <person name="Hauser L."/>
            <person name="Kyrpides N."/>
            <person name="Lykidis A."/>
            <person name="Hemme C."/>
            <person name="Fields M.W."/>
            <person name="He Z."/>
            <person name="Zhou J."/>
            <person name="Richardson P."/>
        </authorList>
    </citation>
    <scope>NUCLEOTIDE SEQUENCE [LARGE SCALE GENOMIC DNA]</scope>
    <source>
        <strain evidence="3">ATCC 33223 / DSM 2355 / 39E</strain>
    </source>
</reference>
<dbReference type="PANTHER" id="PTHR46333:SF2">
    <property type="entry name" value="CYTOKINESIS PROTEIN 3"/>
    <property type="match status" value="1"/>
</dbReference>
<dbReference type="InterPro" id="IPR002931">
    <property type="entry name" value="Transglutaminase-like"/>
</dbReference>
<dbReference type="PANTHER" id="PTHR46333">
    <property type="entry name" value="CYTOKINESIS PROTEIN 3"/>
    <property type="match status" value="1"/>
</dbReference>
<dbReference type="InterPro" id="IPR052557">
    <property type="entry name" value="CAP/Cytokinesis_protein"/>
</dbReference>